<sequence>MTVGGRVLQRALQHLRALERHVGLAETHAAGFGELGHLGQHLALQIARERAQREQACLMELLRAELQHLHQARLVEHRIGIGRTHQAGHTTCHRSAHFGLQHALVLIAGLAQSRGQIDQTRQHVAALGVDHTGWREVLGLAINRDDAARRQRDVADLVQAAGWIDHAAVLNK</sequence>
<reference evidence="1" key="1">
    <citation type="submission" date="2019-08" db="EMBL/GenBank/DDBJ databases">
        <authorList>
            <person name="Kucharzyk K."/>
            <person name="Murdoch R.W."/>
            <person name="Higgins S."/>
            <person name="Loffler F."/>
        </authorList>
    </citation>
    <scope>NUCLEOTIDE SEQUENCE</scope>
</reference>
<accession>A0A645I741</accession>
<name>A0A645I741_9ZZZZ</name>
<comment type="caution">
    <text evidence="1">The sequence shown here is derived from an EMBL/GenBank/DDBJ whole genome shotgun (WGS) entry which is preliminary data.</text>
</comment>
<dbReference type="EMBL" id="VSSQ01107405">
    <property type="protein sequence ID" value="MPN46602.1"/>
    <property type="molecule type" value="Genomic_DNA"/>
</dbReference>
<evidence type="ECO:0000313" key="1">
    <source>
        <dbReference type="EMBL" id="MPN46602.1"/>
    </source>
</evidence>
<gene>
    <name evidence="1" type="ORF">SDC9_194193</name>
</gene>
<dbReference type="AlphaFoldDB" id="A0A645I741"/>
<protein>
    <submittedName>
        <fullName evidence="1">Uncharacterized protein</fullName>
    </submittedName>
</protein>
<organism evidence="1">
    <name type="scientific">bioreactor metagenome</name>
    <dbReference type="NCBI Taxonomy" id="1076179"/>
    <lineage>
        <taxon>unclassified sequences</taxon>
        <taxon>metagenomes</taxon>
        <taxon>ecological metagenomes</taxon>
    </lineage>
</organism>
<proteinExistence type="predicted"/>